<comment type="similarity">
    <text evidence="1 4">Belongs to the antibiotic N-acetyltransferase family.</text>
</comment>
<accession>A0A3B0BNP3</accession>
<dbReference type="EC" id="2.3.1.-" evidence="4"/>
<keyword evidence="2 4" id="KW-0808">Transferase</keyword>
<comment type="catalytic activity">
    <reaction evidence="4">
        <text>a 2-deoxystreptamine antibiotic + acetyl-CoA = an N(3)-acetyl-2-deoxystreptamine antibiotic + CoA + H(+)</text>
        <dbReference type="Rhea" id="RHEA:12665"/>
        <dbReference type="ChEBI" id="CHEBI:15378"/>
        <dbReference type="ChEBI" id="CHEBI:57287"/>
        <dbReference type="ChEBI" id="CHEBI:57288"/>
        <dbReference type="ChEBI" id="CHEBI:57921"/>
        <dbReference type="ChEBI" id="CHEBI:77452"/>
        <dbReference type="EC" id="2.3.1.81"/>
    </reaction>
</comment>
<dbReference type="AlphaFoldDB" id="A0A3B0BNP3"/>
<dbReference type="GO" id="GO:0046677">
    <property type="term" value="P:response to antibiotic"/>
    <property type="evidence" value="ECO:0007669"/>
    <property type="project" value="UniProtKB-KW"/>
</dbReference>
<organism evidence="5 6">
    <name type="scientific">Paenibacillus ginsengarvi</name>
    <dbReference type="NCBI Taxonomy" id="400777"/>
    <lineage>
        <taxon>Bacteria</taxon>
        <taxon>Bacillati</taxon>
        <taxon>Bacillota</taxon>
        <taxon>Bacilli</taxon>
        <taxon>Bacillales</taxon>
        <taxon>Paenibacillaceae</taxon>
        <taxon>Paenibacillus</taxon>
    </lineage>
</organism>
<evidence type="ECO:0000256" key="4">
    <source>
        <dbReference type="RuleBase" id="RU365031"/>
    </source>
</evidence>
<proteinExistence type="inferred from homology"/>
<dbReference type="Proteomes" id="UP000282311">
    <property type="component" value="Unassembled WGS sequence"/>
</dbReference>
<dbReference type="SUPFAM" id="SSF110710">
    <property type="entry name" value="TTHA0583/YokD-like"/>
    <property type="match status" value="1"/>
</dbReference>
<gene>
    <name evidence="5" type="ORF">D7M11_27215</name>
</gene>
<protein>
    <recommendedName>
        <fullName evidence="4">Aminoglycoside N(3)-acetyltransferase</fullName>
        <ecNumber evidence="4">2.3.1.-</ecNumber>
    </recommendedName>
</protein>
<dbReference type="InterPro" id="IPR003679">
    <property type="entry name" value="Amioglycoside_AcTrfase"/>
</dbReference>
<dbReference type="InterPro" id="IPR028345">
    <property type="entry name" value="Antibiotic_NAT-like"/>
</dbReference>
<evidence type="ECO:0000256" key="3">
    <source>
        <dbReference type="ARBA" id="ARBA00023315"/>
    </source>
</evidence>
<keyword evidence="6" id="KW-1185">Reference proteome</keyword>
<name>A0A3B0BNP3_9BACL</name>
<comment type="caution">
    <text evidence="5">The sequence shown here is derived from an EMBL/GenBank/DDBJ whole genome shotgun (WGS) entry which is preliminary data.</text>
</comment>
<evidence type="ECO:0000313" key="6">
    <source>
        <dbReference type="Proteomes" id="UP000282311"/>
    </source>
</evidence>
<keyword evidence="3 4" id="KW-0012">Acyltransferase</keyword>
<dbReference type="OrthoDB" id="7330654at2"/>
<keyword evidence="4" id="KW-0046">Antibiotic resistance</keyword>
<dbReference type="GO" id="GO:0046353">
    <property type="term" value="F:aminoglycoside 3-N-acetyltransferase activity"/>
    <property type="evidence" value="ECO:0007669"/>
    <property type="project" value="UniProtKB-EC"/>
</dbReference>
<dbReference type="Pfam" id="PF02522">
    <property type="entry name" value="Antibiotic_NAT"/>
    <property type="match status" value="1"/>
</dbReference>
<evidence type="ECO:0000256" key="2">
    <source>
        <dbReference type="ARBA" id="ARBA00022679"/>
    </source>
</evidence>
<reference evidence="5 6" key="1">
    <citation type="journal article" date="2007" name="Int. J. Syst. Evol. Microbiol.">
        <title>Paenibacillus ginsengarvi sp. nov., isolated from soil from ginseng cultivation.</title>
        <authorList>
            <person name="Yoon M.H."/>
            <person name="Ten L.N."/>
            <person name="Im W.T."/>
        </authorList>
    </citation>
    <scope>NUCLEOTIDE SEQUENCE [LARGE SCALE GENOMIC DNA]</scope>
    <source>
        <strain evidence="5 6">KCTC 13059</strain>
    </source>
</reference>
<dbReference type="PANTHER" id="PTHR11104">
    <property type="entry name" value="AMINOGLYCOSIDE N3-ACETYLTRANSFERASE"/>
    <property type="match status" value="1"/>
</dbReference>
<dbReference type="PANTHER" id="PTHR11104:SF0">
    <property type="entry name" value="SPBETA PROPHAGE-DERIVED AMINOGLYCOSIDE N(3')-ACETYLTRANSFERASE-LIKE PROTEIN YOKD"/>
    <property type="match status" value="1"/>
</dbReference>
<sequence>MQGRLITVETLYDDMTRLGIKAGMTLIVHSSMKALGGWMPGGPVDVILALEQALGEEGTLVMPTHTGGLSDPGGWSMPPVPQSWWEPIRRTMPAYDPDLSPTRLMGAIPECFRKQRGVIRSSHPQVSFAAWGKGAAGITGEHSLDYGLGERSPLARLYDADGWVLLLGVGHGNNTSLHLAEIRAEYPGKKDLTVKAPIHRNGVREWASFRELDYDSDDFEEIGRSFAQDTGLVIRGHIAGAEVLLMPQKALVDYGVNWMESIRQAPDDDEAMQDG</sequence>
<evidence type="ECO:0000256" key="1">
    <source>
        <dbReference type="ARBA" id="ARBA00006383"/>
    </source>
</evidence>
<evidence type="ECO:0000313" key="5">
    <source>
        <dbReference type="EMBL" id="RKN74144.1"/>
    </source>
</evidence>
<dbReference type="EMBL" id="RBAH01000025">
    <property type="protein sequence ID" value="RKN74144.1"/>
    <property type="molecule type" value="Genomic_DNA"/>
</dbReference>